<dbReference type="PROSITE" id="PS51123">
    <property type="entry name" value="OMPA_2"/>
    <property type="match status" value="1"/>
</dbReference>
<dbReference type="GO" id="GO:0016491">
    <property type="term" value="F:oxidoreductase activity"/>
    <property type="evidence" value="ECO:0007669"/>
    <property type="project" value="UniProtKB-KW"/>
</dbReference>
<gene>
    <name evidence="5" type="primary">psaB</name>
    <name evidence="6" type="ORF">OERS_10400</name>
    <name evidence="5" type="ORF">OJAG_39480</name>
</gene>
<evidence type="ECO:0000256" key="3">
    <source>
        <dbReference type="SAM" id="SignalP"/>
    </source>
</evidence>
<evidence type="ECO:0000313" key="6">
    <source>
        <dbReference type="EMBL" id="OCI32244.1"/>
    </source>
</evidence>
<dbReference type="InterPro" id="IPR006665">
    <property type="entry name" value="OmpA-like"/>
</dbReference>
<feature type="signal peptide" evidence="3">
    <location>
        <begin position="1"/>
        <end position="24"/>
    </location>
</feature>
<dbReference type="Pfam" id="PF00691">
    <property type="entry name" value="OmpA"/>
    <property type="match status" value="1"/>
</dbReference>
<dbReference type="AlphaFoldDB" id="A0A161YD75"/>
<keyword evidence="1" id="KW-0472">Membrane</keyword>
<dbReference type="PATRIC" id="fig|43678.3.peg.4123"/>
<reference evidence="6 8" key="2">
    <citation type="submission" date="2016-06" db="EMBL/GenBank/DDBJ databases">
        <title>Genome sequence of Oerskovia enterophila DSM 43852.</title>
        <authorList>
            <person name="Poehlein A."/>
            <person name="Jag V."/>
            <person name="Bengelsdorf F.R."/>
            <person name="Daniel R."/>
            <person name="Duerre P."/>
        </authorList>
    </citation>
    <scope>NUCLEOTIDE SEQUENCE [LARGE SCALE GENOMIC DNA]</scope>
    <source>
        <strain evidence="6 8">DSM 43852</strain>
    </source>
</reference>
<evidence type="ECO:0000313" key="5">
    <source>
        <dbReference type="EMBL" id="KZM33628.1"/>
    </source>
</evidence>
<dbReference type="CDD" id="cd07185">
    <property type="entry name" value="OmpA_C-like"/>
    <property type="match status" value="1"/>
</dbReference>
<organism evidence="5 7">
    <name type="scientific">Oerskovia enterophila</name>
    <dbReference type="NCBI Taxonomy" id="43678"/>
    <lineage>
        <taxon>Bacteria</taxon>
        <taxon>Bacillati</taxon>
        <taxon>Actinomycetota</taxon>
        <taxon>Actinomycetes</taxon>
        <taxon>Micrococcales</taxon>
        <taxon>Cellulomonadaceae</taxon>
        <taxon>Oerskovia</taxon>
    </lineage>
</organism>
<dbReference type="EMBL" id="LRIE01000085">
    <property type="protein sequence ID" value="KZM33628.1"/>
    <property type="molecule type" value="Genomic_DNA"/>
</dbReference>
<evidence type="ECO:0000256" key="1">
    <source>
        <dbReference type="PROSITE-ProRule" id="PRU00473"/>
    </source>
</evidence>
<dbReference type="RefSeq" id="WP_068624968.1">
    <property type="nucleotide sequence ID" value="NZ_LRIE01000085.1"/>
</dbReference>
<dbReference type="Proteomes" id="UP000093412">
    <property type="component" value="Unassembled WGS sequence"/>
</dbReference>
<dbReference type="GO" id="GO:0016020">
    <property type="term" value="C:membrane"/>
    <property type="evidence" value="ECO:0007669"/>
    <property type="project" value="UniProtKB-UniRule"/>
</dbReference>
<dbReference type="PANTHER" id="PTHR30329:SF21">
    <property type="entry name" value="LIPOPROTEIN YIAD-RELATED"/>
    <property type="match status" value="1"/>
</dbReference>
<dbReference type="Gene3D" id="3.30.1330.60">
    <property type="entry name" value="OmpA-like domain"/>
    <property type="match status" value="1"/>
</dbReference>
<comment type="caution">
    <text evidence="5">The sequence shown here is derived from an EMBL/GenBank/DDBJ whole genome shotgun (WGS) entry which is preliminary data.</text>
</comment>
<keyword evidence="8" id="KW-1185">Reference proteome</keyword>
<proteinExistence type="predicted"/>
<protein>
    <submittedName>
        <fullName evidence="5">Photosystem I P700 chlorophyll a apoprotein A2</fullName>
        <ecNumber evidence="5">1.97.1.12</ecNumber>
    </submittedName>
</protein>
<evidence type="ECO:0000313" key="7">
    <source>
        <dbReference type="Proteomes" id="UP000076447"/>
    </source>
</evidence>
<evidence type="ECO:0000259" key="4">
    <source>
        <dbReference type="PROSITE" id="PS51123"/>
    </source>
</evidence>
<feature type="domain" description="OmpA-like" evidence="4">
    <location>
        <begin position="68"/>
        <end position="183"/>
    </location>
</feature>
<keyword evidence="5" id="KW-0560">Oxidoreductase</keyword>
<name>A0A161YD75_9CELL</name>
<keyword evidence="3" id="KW-0732">Signal</keyword>
<dbReference type="SUPFAM" id="SSF103088">
    <property type="entry name" value="OmpA-like"/>
    <property type="match status" value="1"/>
</dbReference>
<dbReference type="PANTHER" id="PTHR30329">
    <property type="entry name" value="STATOR ELEMENT OF FLAGELLAR MOTOR COMPLEX"/>
    <property type="match status" value="1"/>
</dbReference>
<reference evidence="5 7" key="1">
    <citation type="submission" date="2016-01" db="EMBL/GenBank/DDBJ databases">
        <title>Genome sequence of Oerskovia enterophila VJag, an agar and cellulose degrading bacterium.</title>
        <authorList>
            <person name="Poehlein A."/>
            <person name="Jag V."/>
            <person name="Bengelsdorf F."/>
            <person name="Duerre P."/>
            <person name="Daniel R."/>
        </authorList>
    </citation>
    <scope>NUCLEOTIDE SEQUENCE [LARGE SCALE GENOMIC DNA]</scope>
    <source>
        <strain evidence="5 7">VJag</strain>
    </source>
</reference>
<evidence type="ECO:0000313" key="8">
    <source>
        <dbReference type="Proteomes" id="UP000093412"/>
    </source>
</evidence>
<dbReference type="OrthoDB" id="5166631at2"/>
<dbReference type="EC" id="1.97.1.12" evidence="5"/>
<dbReference type="InterPro" id="IPR050330">
    <property type="entry name" value="Bact_OuterMem_StrucFunc"/>
</dbReference>
<dbReference type="EMBL" id="MAQA01000008">
    <property type="protein sequence ID" value="OCI32244.1"/>
    <property type="molecule type" value="Genomic_DNA"/>
</dbReference>
<dbReference type="Proteomes" id="UP000076447">
    <property type="component" value="Unassembled WGS sequence"/>
</dbReference>
<feature type="compositionally biased region" description="Basic and acidic residues" evidence="2">
    <location>
        <begin position="172"/>
        <end position="183"/>
    </location>
</feature>
<feature type="region of interest" description="Disordered" evidence="2">
    <location>
        <begin position="153"/>
        <end position="183"/>
    </location>
</feature>
<sequence>MRPARAVLGLTVAALLLGTLPASATIDAPAEFDITTMPEPTAEQIAESVSHFSTEGSVQTIDTVETEGEETVITLTSDILFEVDGAEVSPAAAAAVAGLVANVPDGATLSVHGHTDSVGDDAHNLDLSLRRAQAVGAAVSASRPDLVLDVQGFGETQLKTPEEGDDPGPARAENRRVELRFKG</sequence>
<accession>A0A161YD75</accession>
<feature type="chain" id="PRO_5007829678" evidence="3">
    <location>
        <begin position="25"/>
        <end position="183"/>
    </location>
</feature>
<dbReference type="STRING" id="43678.OJAG_39480"/>
<evidence type="ECO:0000256" key="2">
    <source>
        <dbReference type="SAM" id="MobiDB-lite"/>
    </source>
</evidence>
<dbReference type="InterPro" id="IPR036737">
    <property type="entry name" value="OmpA-like_sf"/>
</dbReference>